<evidence type="ECO:0000256" key="9">
    <source>
        <dbReference type="ARBA" id="ARBA00031636"/>
    </source>
</evidence>
<feature type="transmembrane region" description="Helical" evidence="10">
    <location>
        <begin position="273"/>
        <end position="293"/>
    </location>
</feature>
<dbReference type="RefSeq" id="WP_008654535.1">
    <property type="nucleotide sequence ID" value="NZ_BQOA01000001.1"/>
</dbReference>
<dbReference type="CDD" id="cd13133">
    <property type="entry name" value="MATE_like_7"/>
    <property type="match status" value="1"/>
</dbReference>
<dbReference type="Proteomes" id="UP000481700">
    <property type="component" value="Unassembled WGS sequence"/>
</dbReference>
<evidence type="ECO:0000256" key="1">
    <source>
        <dbReference type="ARBA" id="ARBA00004651"/>
    </source>
</evidence>
<dbReference type="InterPro" id="IPR002528">
    <property type="entry name" value="MATE_fam"/>
</dbReference>
<evidence type="ECO:0000256" key="6">
    <source>
        <dbReference type="ARBA" id="ARBA00022989"/>
    </source>
</evidence>
<keyword evidence="6 10" id="KW-1133">Transmembrane helix</keyword>
<dbReference type="InterPro" id="IPR048279">
    <property type="entry name" value="MdtK-like"/>
</dbReference>
<keyword evidence="5 10" id="KW-0812">Transmembrane</keyword>
<protein>
    <recommendedName>
        <fullName evidence="9">Multidrug-efflux transporter</fullName>
    </recommendedName>
</protein>
<name>A0A076IXQ3_9BACT</name>
<feature type="transmembrane region" description="Helical" evidence="10">
    <location>
        <begin position="157"/>
        <end position="177"/>
    </location>
</feature>
<evidence type="ECO:0000256" key="5">
    <source>
        <dbReference type="ARBA" id="ARBA00022692"/>
    </source>
</evidence>
<evidence type="ECO:0000256" key="7">
    <source>
        <dbReference type="ARBA" id="ARBA00023065"/>
    </source>
</evidence>
<dbReference type="GO" id="GO:0005886">
    <property type="term" value="C:plasma membrane"/>
    <property type="evidence" value="ECO:0007669"/>
    <property type="project" value="UniProtKB-SubCell"/>
</dbReference>
<feature type="transmembrane region" description="Helical" evidence="10">
    <location>
        <begin position="343"/>
        <end position="364"/>
    </location>
</feature>
<keyword evidence="3" id="KW-0050">Antiport</keyword>
<reference evidence="11 13" key="1">
    <citation type="journal article" date="2019" name="Nat. Med.">
        <title>A library of human gut bacterial isolates paired with longitudinal multiomics data enables mechanistic microbiome research.</title>
        <authorList>
            <person name="Poyet M."/>
            <person name="Groussin M."/>
            <person name="Gibbons S.M."/>
            <person name="Avila-Pacheco J."/>
            <person name="Jiang X."/>
            <person name="Kearney S.M."/>
            <person name="Perrotta A.R."/>
            <person name="Berdy B."/>
            <person name="Zhao S."/>
            <person name="Lieberman T.D."/>
            <person name="Swanson P.K."/>
            <person name="Smith M."/>
            <person name="Roesemann S."/>
            <person name="Alexander J.E."/>
            <person name="Rich S.A."/>
            <person name="Livny J."/>
            <person name="Vlamakis H."/>
            <person name="Clish C."/>
            <person name="Bullock K."/>
            <person name="Deik A."/>
            <person name="Scott J."/>
            <person name="Pierce K.A."/>
            <person name="Xavier R.J."/>
            <person name="Alm E.J."/>
        </authorList>
    </citation>
    <scope>NUCLEOTIDE SEQUENCE [LARGE SCALE GENOMIC DNA]</scope>
    <source>
        <strain evidence="11 13">BIOML-A25</strain>
    </source>
</reference>
<comment type="caution">
    <text evidence="11">The sequence shown here is derived from an EMBL/GenBank/DDBJ whole genome shotgun (WGS) entry which is preliminary data.</text>
</comment>
<dbReference type="AlphaFoldDB" id="A0A076IXQ3"/>
<keyword evidence="4" id="KW-1003">Cell membrane</keyword>
<evidence type="ECO:0000256" key="8">
    <source>
        <dbReference type="ARBA" id="ARBA00023136"/>
    </source>
</evidence>
<keyword evidence="2" id="KW-0813">Transport</keyword>
<keyword evidence="7" id="KW-0406">Ion transport</keyword>
<feature type="transmembrane region" description="Helical" evidence="10">
    <location>
        <begin position="130"/>
        <end position="150"/>
    </location>
</feature>
<dbReference type="PANTHER" id="PTHR43298:SF2">
    <property type="entry name" value="FMN_FAD EXPORTER YEEO-RELATED"/>
    <property type="match status" value="1"/>
</dbReference>
<feature type="transmembrane region" description="Helical" evidence="10">
    <location>
        <begin position="7"/>
        <end position="28"/>
    </location>
</feature>
<dbReference type="GO" id="GO:0015297">
    <property type="term" value="F:antiporter activity"/>
    <property type="evidence" value="ECO:0007669"/>
    <property type="project" value="UniProtKB-KW"/>
</dbReference>
<dbReference type="eggNOG" id="COG0534">
    <property type="taxonomic scope" value="Bacteria"/>
</dbReference>
<dbReference type="GO" id="GO:0006811">
    <property type="term" value="P:monoatomic ion transport"/>
    <property type="evidence" value="ECO:0007669"/>
    <property type="project" value="UniProtKB-KW"/>
</dbReference>
<dbReference type="PANTHER" id="PTHR43298">
    <property type="entry name" value="MULTIDRUG RESISTANCE PROTEIN NORM-RELATED"/>
    <property type="match status" value="1"/>
</dbReference>
<evidence type="ECO:0000256" key="2">
    <source>
        <dbReference type="ARBA" id="ARBA00022448"/>
    </source>
</evidence>
<evidence type="ECO:0000256" key="4">
    <source>
        <dbReference type="ARBA" id="ARBA00022475"/>
    </source>
</evidence>
<organism evidence="11 13">
    <name type="scientific">Phocaeicola dorei</name>
    <dbReference type="NCBI Taxonomy" id="357276"/>
    <lineage>
        <taxon>Bacteria</taxon>
        <taxon>Pseudomonadati</taxon>
        <taxon>Bacteroidota</taxon>
        <taxon>Bacteroidia</taxon>
        <taxon>Bacteroidales</taxon>
        <taxon>Bacteroidaceae</taxon>
        <taxon>Phocaeicola</taxon>
    </lineage>
</organism>
<sequence length="430" mass="48728">MNYTYRQIWLINFPIMMSVLMEQLINITDAVFLGHVGEVELGASALAGIYYLVTYMLGFGFSIGLQVMIACRNGEQNYAETGRTFFQGLFFLSGLALSLYLLIQGLSPFLLKQLITSPEIYQAITDYLDWRSFGLLFSFPFLALRAFFVGITKTRTLSWSAIAAVLINIPFNYLLIFTLKFGIAGSAIASTLAEMVSLIILLIYMWRKIDKNKYGLQPVVDGKLLKRLFYLSVWSMLHSFISMAPWFLFFVAIEHLGKMELAVSNITRSVSTLFFVIVSSLGTTNSSLVSNLVGAGQRKGVFPICHKIIKMGYAIGLPLVGIALLCNYWIIRFYTNNETLVQHTVPPFIVMLFNYVFAVPGYVYISAVTGTGKTKIAFIFQMVTIMVYLLYLYWLSHCIYAPLAVYMTTEYLFVIMLGIQSVIYLKRKHY</sequence>
<evidence type="ECO:0000313" key="13">
    <source>
        <dbReference type="Proteomes" id="UP000481700"/>
    </source>
</evidence>
<feature type="transmembrane region" description="Helical" evidence="10">
    <location>
        <begin position="376"/>
        <end position="394"/>
    </location>
</feature>
<dbReference type="PIRSF" id="PIRSF006603">
    <property type="entry name" value="DinF"/>
    <property type="match status" value="1"/>
</dbReference>
<comment type="subcellular location">
    <subcellularLocation>
        <location evidence="1">Cell membrane</location>
        <topology evidence="1">Multi-pass membrane protein</topology>
    </subcellularLocation>
</comment>
<dbReference type="Pfam" id="PF01554">
    <property type="entry name" value="MatE"/>
    <property type="match status" value="2"/>
</dbReference>
<dbReference type="NCBIfam" id="TIGR00797">
    <property type="entry name" value="matE"/>
    <property type="match status" value="1"/>
</dbReference>
<feature type="transmembrane region" description="Helical" evidence="10">
    <location>
        <begin position="89"/>
        <end position="110"/>
    </location>
</feature>
<dbReference type="InterPro" id="IPR050222">
    <property type="entry name" value="MATE_MdtK"/>
</dbReference>
<gene>
    <name evidence="11" type="ORF">F2Z07_17565</name>
    <name evidence="12" type="ORF">KSU80_03765</name>
</gene>
<evidence type="ECO:0000256" key="3">
    <source>
        <dbReference type="ARBA" id="ARBA00022449"/>
    </source>
</evidence>
<proteinExistence type="predicted"/>
<evidence type="ECO:0000256" key="10">
    <source>
        <dbReference type="SAM" id="Phobius"/>
    </source>
</evidence>
<feature type="transmembrane region" description="Helical" evidence="10">
    <location>
        <begin position="400"/>
        <end position="425"/>
    </location>
</feature>
<feature type="transmembrane region" description="Helical" evidence="10">
    <location>
        <begin position="313"/>
        <end position="331"/>
    </location>
</feature>
<dbReference type="EMBL" id="JAHOAX010000002">
    <property type="protein sequence ID" value="MBV3122302.1"/>
    <property type="molecule type" value="Genomic_DNA"/>
</dbReference>
<accession>A0A076IXQ3</accession>
<reference evidence="12" key="2">
    <citation type="submission" date="2021-06" db="EMBL/GenBank/DDBJ databases">
        <title>Collection of gut derived symbiotic bacterial strains cultured from healthy donors.</title>
        <authorList>
            <person name="Lin H."/>
            <person name="Littmann E."/>
            <person name="Pamer E.G."/>
        </authorList>
    </citation>
    <scope>NUCLEOTIDE SEQUENCE</scope>
    <source>
        <strain evidence="12">MSK.5.10</strain>
    </source>
</reference>
<evidence type="ECO:0000313" key="11">
    <source>
        <dbReference type="EMBL" id="KAA5316576.1"/>
    </source>
</evidence>
<dbReference type="Proteomes" id="UP000777173">
    <property type="component" value="Unassembled WGS sequence"/>
</dbReference>
<keyword evidence="8 10" id="KW-0472">Membrane</keyword>
<feature type="transmembrane region" description="Helical" evidence="10">
    <location>
        <begin position="183"/>
        <end position="207"/>
    </location>
</feature>
<feature type="transmembrane region" description="Helical" evidence="10">
    <location>
        <begin position="228"/>
        <end position="253"/>
    </location>
</feature>
<dbReference type="KEGG" id="bdo:EL88_22565"/>
<dbReference type="EMBL" id="VVZV01000021">
    <property type="protein sequence ID" value="KAA5316576.1"/>
    <property type="molecule type" value="Genomic_DNA"/>
</dbReference>
<evidence type="ECO:0000313" key="12">
    <source>
        <dbReference type="EMBL" id="MBV3122302.1"/>
    </source>
</evidence>
<dbReference type="GO" id="GO:0042910">
    <property type="term" value="F:xenobiotic transmembrane transporter activity"/>
    <property type="evidence" value="ECO:0007669"/>
    <property type="project" value="InterPro"/>
</dbReference>
<feature type="transmembrane region" description="Helical" evidence="10">
    <location>
        <begin position="48"/>
        <end position="69"/>
    </location>
</feature>